<dbReference type="Pfam" id="PF03188">
    <property type="entry name" value="Cytochrom_B561"/>
    <property type="match status" value="1"/>
</dbReference>
<keyword evidence="9" id="KW-0408">Iron</keyword>
<reference evidence="14" key="1">
    <citation type="submission" date="2023-03" db="EMBL/GenBank/DDBJ databases">
        <authorList>
            <person name="Steffen K."/>
            <person name="Cardenas P."/>
        </authorList>
    </citation>
    <scope>NUCLEOTIDE SEQUENCE</scope>
</reference>
<evidence type="ECO:0000256" key="10">
    <source>
        <dbReference type="ARBA" id="ARBA00023136"/>
    </source>
</evidence>
<evidence type="ECO:0000256" key="2">
    <source>
        <dbReference type="ARBA" id="ARBA00004141"/>
    </source>
</evidence>
<dbReference type="CDD" id="cd08761">
    <property type="entry name" value="Cyt_b561_CYB561D2_like"/>
    <property type="match status" value="1"/>
</dbReference>
<feature type="transmembrane region" description="Helical" evidence="12">
    <location>
        <begin position="79"/>
        <end position="100"/>
    </location>
</feature>
<dbReference type="EC" id="7.2.1.3" evidence="11"/>
<evidence type="ECO:0000256" key="12">
    <source>
        <dbReference type="SAM" id="Phobius"/>
    </source>
</evidence>
<feature type="domain" description="Cytochrome b561" evidence="13">
    <location>
        <begin position="40"/>
        <end position="246"/>
    </location>
</feature>
<evidence type="ECO:0000259" key="13">
    <source>
        <dbReference type="PROSITE" id="PS50939"/>
    </source>
</evidence>
<keyword evidence="5 12" id="KW-0812">Transmembrane</keyword>
<evidence type="ECO:0000256" key="8">
    <source>
        <dbReference type="ARBA" id="ARBA00022989"/>
    </source>
</evidence>
<dbReference type="SMART" id="SM00665">
    <property type="entry name" value="B561"/>
    <property type="match status" value="1"/>
</dbReference>
<keyword evidence="3" id="KW-0813">Transport</keyword>
<dbReference type="EMBL" id="CASHTH010004498">
    <property type="protein sequence ID" value="CAI8058221.1"/>
    <property type="molecule type" value="Genomic_DNA"/>
</dbReference>
<protein>
    <recommendedName>
        <fullName evidence="11">ascorbate ferrireductase (transmembrane)</fullName>
        <ecNumber evidence="11">7.2.1.3</ecNumber>
    </recommendedName>
</protein>
<keyword evidence="8 12" id="KW-1133">Transmembrane helix</keyword>
<evidence type="ECO:0000256" key="1">
    <source>
        <dbReference type="ARBA" id="ARBA00001970"/>
    </source>
</evidence>
<dbReference type="PROSITE" id="PS50939">
    <property type="entry name" value="CYTOCHROME_B561"/>
    <property type="match status" value="1"/>
</dbReference>
<dbReference type="GO" id="GO:0046872">
    <property type="term" value="F:metal ion binding"/>
    <property type="evidence" value="ECO:0007669"/>
    <property type="project" value="UniProtKB-KW"/>
</dbReference>
<feature type="transmembrane region" description="Helical" evidence="12">
    <location>
        <begin position="221"/>
        <end position="246"/>
    </location>
</feature>
<dbReference type="PANTHER" id="PTHR15422">
    <property type="entry name" value="OS05G0565100 PROTEIN"/>
    <property type="match status" value="1"/>
</dbReference>
<comment type="caution">
    <text evidence="14">The sequence shown here is derived from an EMBL/GenBank/DDBJ whole genome shotgun (WGS) entry which is preliminary data.</text>
</comment>
<dbReference type="InterPro" id="IPR006593">
    <property type="entry name" value="Cyt_b561/ferric_Rdtase_TM"/>
</dbReference>
<comment type="cofactor">
    <cofactor evidence="1">
        <name>heme b</name>
        <dbReference type="ChEBI" id="CHEBI:60344"/>
    </cofactor>
</comment>
<keyword evidence="15" id="KW-1185">Reference proteome</keyword>
<evidence type="ECO:0000256" key="6">
    <source>
        <dbReference type="ARBA" id="ARBA00022723"/>
    </source>
</evidence>
<feature type="transmembrane region" description="Helical" evidence="12">
    <location>
        <begin position="44"/>
        <end position="67"/>
    </location>
</feature>
<evidence type="ECO:0000256" key="9">
    <source>
        <dbReference type="ARBA" id="ARBA00023004"/>
    </source>
</evidence>
<evidence type="ECO:0000313" key="14">
    <source>
        <dbReference type="EMBL" id="CAI8058221.1"/>
    </source>
</evidence>
<dbReference type="Proteomes" id="UP001174909">
    <property type="component" value="Unassembled WGS sequence"/>
</dbReference>
<dbReference type="GO" id="GO:0016020">
    <property type="term" value="C:membrane"/>
    <property type="evidence" value="ECO:0007669"/>
    <property type="project" value="UniProtKB-SubCell"/>
</dbReference>
<feature type="transmembrane region" description="Helical" evidence="12">
    <location>
        <begin position="153"/>
        <end position="176"/>
    </location>
</feature>
<evidence type="ECO:0000256" key="4">
    <source>
        <dbReference type="ARBA" id="ARBA00022617"/>
    </source>
</evidence>
<keyword evidence="4" id="KW-0349">Heme</keyword>
<name>A0AA35U3P4_GEOBA</name>
<dbReference type="GO" id="GO:0140571">
    <property type="term" value="F:transmembrane ascorbate ferrireductase activity"/>
    <property type="evidence" value="ECO:0007669"/>
    <property type="project" value="UniProtKB-EC"/>
</dbReference>
<evidence type="ECO:0000256" key="7">
    <source>
        <dbReference type="ARBA" id="ARBA00022982"/>
    </source>
</evidence>
<dbReference type="GO" id="GO:0140575">
    <property type="term" value="F:transmembrane monodehydroascorbate reductase activity"/>
    <property type="evidence" value="ECO:0007669"/>
    <property type="project" value="InterPro"/>
</dbReference>
<sequence>MPNDMMSVRRGRQELQAGVERLEKLWDNMVDKHLNAPPKPRSTAGIAGGVLTHVAILCFTVLIVWTAQPSSSLFSWHPTLMSIAFVLLMSEAILLFAVWSSPVHGYSRASKIQWHWVLQACSLLCAYTGLAVITANKVQAGKQHYTTWHGMAGITICGSISAQAAGGIAILWPGILPFKVRPVVVKRIHAAFGVANYCGALLVLLLGLYSTWFVASAANIVVWNTCAISLLLLALALPIQVAYNFVK</sequence>
<evidence type="ECO:0000256" key="11">
    <source>
        <dbReference type="ARBA" id="ARBA00024225"/>
    </source>
</evidence>
<keyword evidence="7" id="KW-0249">Electron transport</keyword>
<evidence type="ECO:0000313" key="15">
    <source>
        <dbReference type="Proteomes" id="UP001174909"/>
    </source>
</evidence>
<keyword evidence="6" id="KW-0479">Metal-binding</keyword>
<dbReference type="AlphaFoldDB" id="A0AA35U3P4"/>
<evidence type="ECO:0000256" key="5">
    <source>
        <dbReference type="ARBA" id="ARBA00022692"/>
    </source>
</evidence>
<gene>
    <name evidence="14" type="ORF">GBAR_LOCUS31663</name>
</gene>
<dbReference type="PANTHER" id="PTHR15422:SF45">
    <property type="entry name" value="CYTOCHROME B561 DOMAIN-CONTAINING PROTEIN"/>
    <property type="match status" value="1"/>
</dbReference>
<dbReference type="Gene3D" id="1.20.120.1770">
    <property type="match status" value="1"/>
</dbReference>
<comment type="subcellular location">
    <subcellularLocation>
        <location evidence="2">Membrane</location>
        <topology evidence="2">Multi-pass membrane protein</topology>
    </subcellularLocation>
</comment>
<proteinExistence type="predicted"/>
<evidence type="ECO:0000256" key="3">
    <source>
        <dbReference type="ARBA" id="ARBA00022448"/>
    </source>
</evidence>
<dbReference type="InterPro" id="IPR045150">
    <property type="entry name" value="CYB561D1/2"/>
</dbReference>
<organism evidence="14 15">
    <name type="scientific">Geodia barretti</name>
    <name type="common">Barrett's horny sponge</name>
    <dbReference type="NCBI Taxonomy" id="519541"/>
    <lineage>
        <taxon>Eukaryota</taxon>
        <taxon>Metazoa</taxon>
        <taxon>Porifera</taxon>
        <taxon>Demospongiae</taxon>
        <taxon>Heteroscleromorpha</taxon>
        <taxon>Tetractinellida</taxon>
        <taxon>Astrophorina</taxon>
        <taxon>Geodiidae</taxon>
        <taxon>Geodia</taxon>
    </lineage>
</organism>
<accession>A0AA35U3P4</accession>
<keyword evidence="10 12" id="KW-0472">Membrane</keyword>
<feature type="transmembrane region" description="Helical" evidence="12">
    <location>
        <begin position="188"/>
        <end position="209"/>
    </location>
</feature>
<feature type="transmembrane region" description="Helical" evidence="12">
    <location>
        <begin position="112"/>
        <end position="133"/>
    </location>
</feature>